<evidence type="ECO:0000313" key="1">
    <source>
        <dbReference type="EMBL" id="MFC5384601.1"/>
    </source>
</evidence>
<dbReference type="RefSeq" id="WP_378227450.1">
    <property type="nucleotide sequence ID" value="NZ_JBHSLL010000006.1"/>
</dbReference>
<dbReference type="EMBL" id="JBHSLL010000006">
    <property type="protein sequence ID" value="MFC5384601.1"/>
    <property type="molecule type" value="Genomic_DNA"/>
</dbReference>
<name>A0ABW0GUT8_9HYPH</name>
<accession>A0ABW0GUT8</accession>
<sequence>MRFVSKDIGQDLSGLERLRIDFQKKNTREDVVRTVRYLLAGSGEAIERAYDCIFGTYKLNGFGEACVMELLGWGDAKRPPFNNRSIRGIRFLGFDVEHLVAGE</sequence>
<gene>
    <name evidence="1" type="ORF">ACFPLB_01325</name>
</gene>
<protein>
    <submittedName>
        <fullName evidence="1">Uncharacterized protein</fullName>
    </submittedName>
</protein>
<organism evidence="1 2">
    <name type="scientific">Aquamicrobium segne</name>
    <dbReference type="NCBI Taxonomy" id="469547"/>
    <lineage>
        <taxon>Bacteria</taxon>
        <taxon>Pseudomonadati</taxon>
        <taxon>Pseudomonadota</taxon>
        <taxon>Alphaproteobacteria</taxon>
        <taxon>Hyphomicrobiales</taxon>
        <taxon>Phyllobacteriaceae</taxon>
        <taxon>Aquamicrobium</taxon>
    </lineage>
</organism>
<proteinExistence type="predicted"/>
<reference evidence="2" key="1">
    <citation type="journal article" date="2019" name="Int. J. Syst. Evol. Microbiol.">
        <title>The Global Catalogue of Microorganisms (GCM) 10K type strain sequencing project: providing services to taxonomists for standard genome sequencing and annotation.</title>
        <authorList>
            <consortium name="The Broad Institute Genomics Platform"/>
            <consortium name="The Broad Institute Genome Sequencing Center for Infectious Disease"/>
            <person name="Wu L."/>
            <person name="Ma J."/>
        </authorList>
    </citation>
    <scope>NUCLEOTIDE SEQUENCE [LARGE SCALE GENOMIC DNA]</scope>
    <source>
        <strain evidence="2">CGMCC 4.1415</strain>
    </source>
</reference>
<evidence type="ECO:0000313" key="2">
    <source>
        <dbReference type="Proteomes" id="UP001596016"/>
    </source>
</evidence>
<comment type="caution">
    <text evidence="1">The sequence shown here is derived from an EMBL/GenBank/DDBJ whole genome shotgun (WGS) entry which is preliminary data.</text>
</comment>
<keyword evidence="2" id="KW-1185">Reference proteome</keyword>
<dbReference type="Proteomes" id="UP001596016">
    <property type="component" value="Unassembled WGS sequence"/>
</dbReference>